<proteinExistence type="predicted"/>
<accession>Q666V8</accession>
<dbReference type="Proteomes" id="UP000001011">
    <property type="component" value="Chromosome"/>
</dbReference>
<dbReference type="AlphaFoldDB" id="Q666V8"/>
<evidence type="ECO:0000259" key="1">
    <source>
        <dbReference type="Pfam" id="PF04606"/>
    </source>
</evidence>
<dbReference type="Pfam" id="PF04606">
    <property type="entry name" value="Ogr_Delta"/>
    <property type="match status" value="1"/>
</dbReference>
<feature type="domain" description="Zinc finger Ogr/Delta-type" evidence="1">
    <location>
        <begin position="27"/>
        <end position="73"/>
    </location>
</feature>
<evidence type="ECO:0000313" key="2">
    <source>
        <dbReference type="EMBL" id="CAH22376.1"/>
    </source>
</evidence>
<dbReference type="KEGG" id="yps:YPTB3138"/>
<dbReference type="EMBL" id="BX936398">
    <property type="protein sequence ID" value="CAH22376.1"/>
    <property type="molecule type" value="Genomic_DNA"/>
</dbReference>
<reference evidence="2 3" key="1">
    <citation type="journal article" date="2004" name="Proc. Natl. Acad. Sci. U.S.A.">
        <title>Insights into the evolution of Yersinia pestis through whole-genome comparison with Yersinia pseudotuberculosis.</title>
        <authorList>
            <person name="Chain P.S.G."/>
            <person name="Carniel E."/>
            <person name="Larimer F.W."/>
            <person name="Lamerdin J."/>
            <person name="Stoutland P.O."/>
            <person name="Regala W.M."/>
            <person name="Georgescu A.M."/>
            <person name="Vergez L.M."/>
            <person name="Land M.L."/>
            <person name="Motin V.L."/>
            <person name="Brubaker R.R."/>
            <person name="Fowler J."/>
            <person name="Hinnebusch J."/>
            <person name="Marceau M."/>
            <person name="Medigue C."/>
            <person name="Simonet M."/>
            <person name="Chenal-Francisque V."/>
            <person name="Souza B."/>
            <person name="Dacheux D."/>
            <person name="Elliott J.M."/>
            <person name="Derbise A."/>
            <person name="Hauser L.J."/>
            <person name="Garcia E."/>
        </authorList>
    </citation>
    <scope>NUCLEOTIDE SEQUENCE [LARGE SCALE GENOMIC DNA]</scope>
    <source>
        <strain evidence="3">IP32953</strain>
    </source>
</reference>
<sequence>MSKNKLKSRKLTEIAFGVVNMRMFKIKCTECRAPAIIRKTEWKDVKVADLYCACSNVECGHTFVFNAVFSHSLSPSGLTGSKLVMALLEMLKPDERQIALDLLQNQPV</sequence>
<dbReference type="InterPro" id="IPR007684">
    <property type="entry name" value="Znf_Ogr/Delta"/>
</dbReference>
<gene>
    <name evidence="2" type="ordered locus">YPTB3138</name>
</gene>
<dbReference type="RefSeq" id="WP_011192930.1">
    <property type="nucleotide sequence ID" value="NC_006155.1"/>
</dbReference>
<name>Q666V8_YERPS</name>
<evidence type="ECO:0000313" key="3">
    <source>
        <dbReference type="Proteomes" id="UP000001011"/>
    </source>
</evidence>
<protein>
    <submittedName>
        <fullName evidence="2">Possible (AB008550) orf34 [bacteriophage phi CTX]</fullName>
    </submittedName>
</protein>
<organism evidence="2 3">
    <name type="scientific">Yersinia pseudotuberculosis serotype I (strain IP32953)</name>
    <dbReference type="NCBI Taxonomy" id="273123"/>
    <lineage>
        <taxon>Bacteria</taxon>
        <taxon>Pseudomonadati</taxon>
        <taxon>Pseudomonadota</taxon>
        <taxon>Gammaproteobacteria</taxon>
        <taxon>Enterobacterales</taxon>
        <taxon>Yersiniaceae</taxon>
        <taxon>Yersinia</taxon>
    </lineage>
</organism>